<proteinExistence type="predicted"/>
<dbReference type="OMA" id="CYTPVYP"/>
<dbReference type="RefSeq" id="XP_002490196.1">
    <property type="nucleotide sequence ID" value="XM_002490151.1"/>
</dbReference>
<feature type="transmembrane region" description="Helical" evidence="8">
    <location>
        <begin position="113"/>
        <end position="130"/>
    </location>
</feature>
<keyword evidence="10" id="KW-1185">Reference proteome</keyword>
<accession>C4QXE2</accession>
<evidence type="ECO:0000256" key="7">
    <source>
        <dbReference type="ARBA" id="ARBA00023136"/>
    </source>
</evidence>
<evidence type="ECO:0000313" key="9">
    <source>
        <dbReference type="EMBL" id="CAY67915.1"/>
    </source>
</evidence>
<evidence type="ECO:0000256" key="1">
    <source>
        <dbReference type="ARBA" id="ARBA00004429"/>
    </source>
</evidence>
<evidence type="ECO:0000256" key="8">
    <source>
        <dbReference type="SAM" id="Phobius"/>
    </source>
</evidence>
<name>C4QXE2_KOMPG</name>
<dbReference type="EMBL" id="FN392319">
    <property type="protein sequence ID" value="CAY67915.1"/>
    <property type="molecule type" value="Genomic_DNA"/>
</dbReference>
<dbReference type="InParanoid" id="C4QXE2"/>
<dbReference type="GeneID" id="8197303"/>
<feature type="transmembrane region" description="Helical" evidence="8">
    <location>
        <begin position="166"/>
        <end position="183"/>
    </location>
</feature>
<dbReference type="Pfam" id="PF20398">
    <property type="entry name" value="DUF6691"/>
    <property type="match status" value="1"/>
</dbReference>
<dbReference type="GO" id="GO:0005886">
    <property type="term" value="C:plasma membrane"/>
    <property type="evidence" value="ECO:0007669"/>
    <property type="project" value="UniProtKB-SubCell"/>
</dbReference>
<dbReference type="Proteomes" id="UP000000314">
    <property type="component" value="Chromosome 1"/>
</dbReference>
<protein>
    <submittedName>
        <fullName evidence="9">Uncharacterized protein</fullName>
    </submittedName>
</protein>
<dbReference type="eggNOG" id="ENOG502S27S">
    <property type="taxonomic scope" value="Eukaryota"/>
</dbReference>
<dbReference type="InterPro" id="IPR046513">
    <property type="entry name" value="DUF6691"/>
</dbReference>
<reference evidence="9 10" key="1">
    <citation type="journal article" date="2009" name="Nat. Biotechnol.">
        <title>Genome sequence of the recombinant protein production host Pichia pastoris.</title>
        <authorList>
            <person name="De Schutter K."/>
            <person name="Lin Y.C."/>
            <person name="Tiels P."/>
            <person name="Van Hecke A."/>
            <person name="Glinka S."/>
            <person name="Weber-Lehmann J."/>
            <person name="Rouze P."/>
            <person name="Van de Peer Y."/>
            <person name="Callewaert N."/>
        </authorList>
    </citation>
    <scope>NUCLEOTIDE SEQUENCE [LARGE SCALE GENOMIC DNA]</scope>
    <source>
        <strain evidence="10">GS115 / ATCC 20864</strain>
    </source>
</reference>
<sequence length="337" mass="36602">MSPANFGFSPLETSIGALLIQFATTSHLIQVGKTVGFSSLIGNFNFNIDNSSLIIGLYLSYQFVKSLIPDFLPAQNSDISRSSYVVAGLLVGVGSNLASGCTSGHMLAGLSRLRFRSVVATALFFVGGIFSTSLTSVKSGCHNQLGQTINCSQYDTSFEAFEQNKGALLSLVLTGFVLTYFLLPRISSFVRNNALYSTVLRIVSGTITGFYFGTGLFISGMASSDKVLRFLRVLDPISFDPSLALIVVFAVIPNIFIWRHILKQPNYPVLNDTWELANSKHLSKSLIIGSLTFGLGWGVVGACPGPGLLSFFVGKREWLVGFLIGYRTTKFLKPYLF</sequence>
<evidence type="ECO:0000256" key="2">
    <source>
        <dbReference type="ARBA" id="ARBA00022448"/>
    </source>
</evidence>
<feature type="transmembrane region" description="Helical" evidence="8">
    <location>
        <begin position="286"/>
        <end position="313"/>
    </location>
</feature>
<evidence type="ECO:0000256" key="5">
    <source>
        <dbReference type="ARBA" id="ARBA00022692"/>
    </source>
</evidence>
<keyword evidence="5 8" id="KW-0812">Transmembrane</keyword>
<evidence type="ECO:0000256" key="4">
    <source>
        <dbReference type="ARBA" id="ARBA00022519"/>
    </source>
</evidence>
<evidence type="ECO:0000256" key="3">
    <source>
        <dbReference type="ARBA" id="ARBA00022475"/>
    </source>
</evidence>
<comment type="subcellular location">
    <subcellularLocation>
        <location evidence="1">Cell inner membrane</location>
        <topology evidence="1">Multi-pass membrane protein</topology>
    </subcellularLocation>
</comment>
<keyword evidence="2" id="KW-0813">Transport</keyword>
<dbReference type="HOGENOM" id="CLU_037802_1_1_1"/>
<dbReference type="InterPro" id="IPR007272">
    <property type="entry name" value="Sulf_transp_TsuA/YedE"/>
</dbReference>
<keyword evidence="7 8" id="KW-0472">Membrane</keyword>
<dbReference type="PANTHER" id="PTHR30574:SF1">
    <property type="entry name" value="SULPHUR TRANSPORT DOMAIN-CONTAINING PROTEIN"/>
    <property type="match status" value="1"/>
</dbReference>
<keyword evidence="3" id="KW-1003">Cell membrane</keyword>
<keyword evidence="6 8" id="KW-1133">Transmembrane helix</keyword>
<dbReference type="AlphaFoldDB" id="C4QXE2"/>
<keyword evidence="4" id="KW-0997">Cell inner membrane</keyword>
<dbReference type="KEGG" id="ppa:PAS_chr1-4_0086"/>
<dbReference type="PANTHER" id="PTHR30574">
    <property type="entry name" value="INNER MEMBRANE PROTEIN YEDE"/>
    <property type="match status" value="1"/>
</dbReference>
<gene>
    <name evidence="9" type="ordered locus">PAS_chr1-4_0086</name>
</gene>
<organism evidence="9 10">
    <name type="scientific">Komagataella phaffii (strain GS115 / ATCC 20864)</name>
    <name type="common">Yeast</name>
    <name type="synonym">Pichia pastoris</name>
    <dbReference type="NCBI Taxonomy" id="644223"/>
    <lineage>
        <taxon>Eukaryota</taxon>
        <taxon>Fungi</taxon>
        <taxon>Dikarya</taxon>
        <taxon>Ascomycota</taxon>
        <taxon>Saccharomycotina</taxon>
        <taxon>Pichiomycetes</taxon>
        <taxon>Pichiales</taxon>
        <taxon>Pichiaceae</taxon>
        <taxon>Komagataella</taxon>
    </lineage>
</organism>
<evidence type="ECO:0000313" key="10">
    <source>
        <dbReference type="Proteomes" id="UP000000314"/>
    </source>
</evidence>
<feature type="transmembrane region" description="Helical" evidence="8">
    <location>
        <begin position="238"/>
        <end position="258"/>
    </location>
</feature>
<feature type="transmembrane region" description="Helical" evidence="8">
    <location>
        <begin position="195"/>
        <end position="218"/>
    </location>
</feature>
<dbReference type="Pfam" id="PF04143">
    <property type="entry name" value="Sulf_transp"/>
    <property type="match status" value="1"/>
</dbReference>
<dbReference type="OrthoDB" id="10254418at2759"/>
<evidence type="ECO:0000256" key="6">
    <source>
        <dbReference type="ARBA" id="ARBA00022989"/>
    </source>
</evidence>